<keyword evidence="2" id="KW-1185">Reference proteome</keyword>
<organism evidence="1 2">
    <name type="scientific">Trichonephila inaurata madagascariensis</name>
    <dbReference type="NCBI Taxonomy" id="2747483"/>
    <lineage>
        <taxon>Eukaryota</taxon>
        <taxon>Metazoa</taxon>
        <taxon>Ecdysozoa</taxon>
        <taxon>Arthropoda</taxon>
        <taxon>Chelicerata</taxon>
        <taxon>Arachnida</taxon>
        <taxon>Araneae</taxon>
        <taxon>Araneomorphae</taxon>
        <taxon>Entelegynae</taxon>
        <taxon>Araneoidea</taxon>
        <taxon>Nephilidae</taxon>
        <taxon>Trichonephila</taxon>
        <taxon>Trichonephila inaurata</taxon>
    </lineage>
</organism>
<proteinExistence type="predicted"/>
<accession>A0A8X6YI27</accession>
<reference evidence="1" key="1">
    <citation type="submission" date="2020-08" db="EMBL/GenBank/DDBJ databases">
        <title>Multicomponent nature underlies the extraordinary mechanical properties of spider dragline silk.</title>
        <authorList>
            <person name="Kono N."/>
            <person name="Nakamura H."/>
            <person name="Mori M."/>
            <person name="Yoshida Y."/>
            <person name="Ohtoshi R."/>
            <person name="Malay A.D."/>
            <person name="Moran D.A.P."/>
            <person name="Tomita M."/>
            <person name="Numata K."/>
            <person name="Arakawa K."/>
        </authorList>
    </citation>
    <scope>NUCLEOTIDE SEQUENCE</scope>
</reference>
<sequence>MLKRGILSEKEIEYFANLSDSDWSETPVGESDDFIPGSESGISISDNTADELVHNNEDEHDDGEVQKIIMTELI</sequence>
<comment type="caution">
    <text evidence="1">The sequence shown here is derived from an EMBL/GenBank/DDBJ whole genome shotgun (WGS) entry which is preliminary data.</text>
</comment>
<evidence type="ECO:0000313" key="1">
    <source>
        <dbReference type="EMBL" id="GFY73345.1"/>
    </source>
</evidence>
<dbReference type="EMBL" id="BMAV01019998">
    <property type="protein sequence ID" value="GFY73345.1"/>
    <property type="molecule type" value="Genomic_DNA"/>
</dbReference>
<protein>
    <submittedName>
        <fullName evidence="1">Uncharacterized protein</fullName>
    </submittedName>
</protein>
<name>A0A8X6YI27_9ARAC</name>
<dbReference type="Proteomes" id="UP000886998">
    <property type="component" value="Unassembled WGS sequence"/>
</dbReference>
<gene>
    <name evidence="1" type="ORF">TNIN_33311</name>
</gene>
<evidence type="ECO:0000313" key="2">
    <source>
        <dbReference type="Proteomes" id="UP000886998"/>
    </source>
</evidence>
<dbReference type="AlphaFoldDB" id="A0A8X6YI27"/>